<evidence type="ECO:0000259" key="11">
    <source>
        <dbReference type="Pfam" id="PF17652"/>
    </source>
</evidence>
<evidence type="ECO:0000256" key="2">
    <source>
        <dbReference type="ARBA" id="ARBA00010730"/>
    </source>
</evidence>
<dbReference type="CDD" id="cd00257">
    <property type="entry name" value="beta-trefoil_FSCN-like"/>
    <property type="match status" value="1"/>
</dbReference>
<dbReference type="InterPro" id="IPR040720">
    <property type="entry name" value="GH81_C"/>
</dbReference>
<evidence type="ECO:0000256" key="4">
    <source>
        <dbReference type="ARBA" id="ARBA00022801"/>
    </source>
</evidence>
<dbReference type="Proteomes" id="UP000815677">
    <property type="component" value="Unassembled WGS sequence"/>
</dbReference>
<keyword evidence="13" id="KW-1185">Reference proteome</keyword>
<dbReference type="EC" id="3.2.1.39" evidence="3"/>
<evidence type="ECO:0000256" key="8">
    <source>
        <dbReference type="ARBA" id="ARBA00023326"/>
    </source>
</evidence>
<keyword evidence="7" id="KW-0961">Cell wall biogenesis/degradation</keyword>
<feature type="domain" description="Glycosyl hydrolase family 81 N-terminal" evidence="10">
    <location>
        <begin position="167"/>
        <end position="383"/>
    </location>
</feature>
<keyword evidence="5" id="KW-0119">Carbohydrate metabolism</keyword>
<sequence>MGAPAERKRERNLESLDRISPPPLRGVAMQLAQQTPHFGPARLDGLEEAHPEIPVVFKLVLSWFVAAAIGPIDTSAPSLPGGNVANTAPPGPFFQDFRPPFPTTGWWVGYAAPPSQNSLVAGPFPYMSCALDTGFQFGISNQRTFDGTSIIQEPQMDWQASYLENPNTHASHKTTGWDSQSVTIKYFTSSGVGFTTYLVPGSPYITLNYNSATILLTSEAGGIQSLNGTTVTASPASFTGTKFVVANDAGKYAIYSLAGPITLSVTNTTLTGTTTFNGPLRLARITNESTSEGILDQYASTYPTSVSLDYAFAGDNATLSFVWNVVGTTTPLLHLSWPHHRKRLVSPQYVSGLSYLTTKGYMKPVLGNTWHLSYALPTINWQPPRAPQASCTQQILEALEYEVANLAVVVPGEFYYWGKEFQTMARLALIADNMGRSDLVSSVISLMEQSFAYWHNGAPQATYAAYETGWGGVVDGPGAANPNIDFGNGFYNDHHFHYGYMLHGAAVIAKYDSAWWNANRQFITTFARDIGNPSTADPYFTVARCKDWFAGHSWASGITNGGGTRDQESLGEAINGYYGLLLFAEVLGDRDVINWARLLWATEADGAQTYWHLYPNSDDPDTPYPEAGLRALTTIGNVMDFQAGAWLFWGMQRSEIAAIQMLPVTPINEGLYDTAWLAGSWSYLANELVDPNVGDEWKAVIYMAYSEIDPQTAFQLSTTLADWGGTTSQTLLLHHLATRKNPSGQNICTLPPNPIGTFTIRTSSGNFVSSTAATPDLVATSTAGTPFTFVGMLGGGGSILDTATLQYVTADPNGVYPLSAARWWALAWENFNVVKHADGTYVFQATVNGAYVTVGPSGELVNNGMIAQAARFTLDPH</sequence>
<dbReference type="SUPFAM" id="SSF50405">
    <property type="entry name" value="Actin-crosslinking proteins"/>
    <property type="match status" value="1"/>
</dbReference>
<evidence type="ECO:0000256" key="6">
    <source>
        <dbReference type="ARBA" id="ARBA00023295"/>
    </source>
</evidence>
<evidence type="ECO:0000259" key="10">
    <source>
        <dbReference type="Pfam" id="PF03639"/>
    </source>
</evidence>
<evidence type="ECO:0000256" key="3">
    <source>
        <dbReference type="ARBA" id="ARBA00012780"/>
    </source>
</evidence>
<evidence type="ECO:0000256" key="5">
    <source>
        <dbReference type="ARBA" id="ARBA00023277"/>
    </source>
</evidence>
<feature type="compositionally biased region" description="Basic and acidic residues" evidence="9">
    <location>
        <begin position="1"/>
        <end position="17"/>
    </location>
</feature>
<proteinExistence type="inferred from homology"/>
<evidence type="ECO:0000256" key="7">
    <source>
        <dbReference type="ARBA" id="ARBA00023316"/>
    </source>
</evidence>
<protein>
    <recommendedName>
        <fullName evidence="3">glucan endo-1,3-beta-D-glucosidase</fullName>
        <ecNumber evidence="3">3.2.1.39</ecNumber>
    </recommendedName>
</protein>
<keyword evidence="6" id="KW-0326">Glycosidase</keyword>
<dbReference type="InterPro" id="IPR008999">
    <property type="entry name" value="Actin-crosslinking"/>
</dbReference>
<dbReference type="Pfam" id="PF03639">
    <property type="entry name" value="Glyco_hydro_81"/>
    <property type="match status" value="1"/>
</dbReference>
<dbReference type="EMBL" id="DF847510">
    <property type="protein sequence ID" value="GAT52035.1"/>
    <property type="molecule type" value="Genomic_DNA"/>
</dbReference>
<dbReference type="PANTHER" id="PTHR31983:SF0">
    <property type="entry name" value="GLUCAN ENDO-1,3-BETA-D-GLUCOSIDASE 2"/>
    <property type="match status" value="1"/>
</dbReference>
<feature type="region of interest" description="Disordered" evidence="9">
    <location>
        <begin position="1"/>
        <end position="20"/>
    </location>
</feature>
<dbReference type="Gene3D" id="2.80.10.50">
    <property type="match status" value="1"/>
</dbReference>
<evidence type="ECO:0000256" key="9">
    <source>
        <dbReference type="SAM" id="MobiDB-lite"/>
    </source>
</evidence>
<feature type="domain" description="Glycosyl hydrolase family 81 C-terminal" evidence="11">
    <location>
        <begin position="392"/>
        <end position="716"/>
    </location>
</feature>
<dbReference type="InterPro" id="IPR005200">
    <property type="entry name" value="Endo-beta-glucanase"/>
</dbReference>
<reference evidence="12" key="1">
    <citation type="submission" date="2014-09" db="EMBL/GenBank/DDBJ databases">
        <title>Genome sequence of the luminous mushroom Mycena chlorophos for searching fungal bioluminescence genes.</title>
        <authorList>
            <person name="Tanaka Y."/>
            <person name="Kasuga D."/>
            <person name="Oba Y."/>
            <person name="Hase S."/>
            <person name="Sato K."/>
            <person name="Oba Y."/>
            <person name="Sakakibara Y."/>
        </authorList>
    </citation>
    <scope>NUCLEOTIDE SEQUENCE</scope>
</reference>
<organism evidence="12 13">
    <name type="scientific">Mycena chlorophos</name>
    <name type="common">Agaric fungus</name>
    <name type="synonym">Agaricus chlorophos</name>
    <dbReference type="NCBI Taxonomy" id="658473"/>
    <lineage>
        <taxon>Eukaryota</taxon>
        <taxon>Fungi</taxon>
        <taxon>Dikarya</taxon>
        <taxon>Basidiomycota</taxon>
        <taxon>Agaricomycotina</taxon>
        <taxon>Agaricomycetes</taxon>
        <taxon>Agaricomycetidae</taxon>
        <taxon>Agaricales</taxon>
        <taxon>Marasmiineae</taxon>
        <taxon>Mycenaceae</taxon>
        <taxon>Mycena</taxon>
    </lineage>
</organism>
<dbReference type="InterPro" id="IPR040451">
    <property type="entry name" value="GH81_N"/>
</dbReference>
<dbReference type="Gene3D" id="2.70.98.30">
    <property type="entry name" value="Golgi alpha-mannosidase II, domain 4"/>
    <property type="match status" value="1"/>
</dbReference>
<comment type="catalytic activity">
    <reaction evidence="1">
        <text>Hydrolysis of (1-&gt;3)-beta-D-glucosidic linkages in (1-&gt;3)-beta-D-glucans.</text>
        <dbReference type="EC" id="3.2.1.39"/>
    </reaction>
</comment>
<keyword evidence="8" id="KW-0624">Polysaccharide degradation</keyword>
<dbReference type="GO" id="GO:0016787">
    <property type="term" value="F:hydrolase activity"/>
    <property type="evidence" value="ECO:0007669"/>
    <property type="project" value="UniProtKB-KW"/>
</dbReference>
<evidence type="ECO:0000313" key="12">
    <source>
        <dbReference type="EMBL" id="GAT52035.1"/>
    </source>
</evidence>
<dbReference type="PANTHER" id="PTHR31983">
    <property type="entry name" value="ENDO-1,3(4)-BETA-GLUCANASE 1"/>
    <property type="match status" value="1"/>
</dbReference>
<gene>
    <name evidence="12" type="ORF">MCHLO_09123</name>
</gene>
<name>A0ABQ0LLV9_MYCCL</name>
<dbReference type="PROSITE" id="PS52008">
    <property type="entry name" value="GH81"/>
    <property type="match status" value="1"/>
</dbReference>
<keyword evidence="4 12" id="KW-0378">Hydrolase</keyword>
<dbReference type="Pfam" id="PF17652">
    <property type="entry name" value="Glyco_hydro81C"/>
    <property type="match status" value="1"/>
</dbReference>
<comment type="similarity">
    <text evidence="2">Belongs to the glycosyl hydrolase 81 family.</text>
</comment>
<accession>A0ABQ0LLV9</accession>
<evidence type="ECO:0000313" key="13">
    <source>
        <dbReference type="Proteomes" id="UP000815677"/>
    </source>
</evidence>
<evidence type="ECO:0000256" key="1">
    <source>
        <dbReference type="ARBA" id="ARBA00000382"/>
    </source>
</evidence>